<dbReference type="Pfam" id="PF02600">
    <property type="entry name" value="DsbB"/>
    <property type="match status" value="1"/>
</dbReference>
<keyword evidence="4 5" id="KW-0472">Membrane</keyword>
<feature type="transmembrane region" description="Helical" evidence="5">
    <location>
        <begin position="134"/>
        <end position="154"/>
    </location>
</feature>
<gene>
    <name evidence="6" type="ORF">GCM10008942_41810</name>
</gene>
<keyword evidence="7" id="KW-1185">Reference proteome</keyword>
<evidence type="ECO:0000256" key="3">
    <source>
        <dbReference type="ARBA" id="ARBA00022989"/>
    </source>
</evidence>
<proteinExistence type="predicted"/>
<feature type="transmembrane region" description="Helical" evidence="5">
    <location>
        <begin position="45"/>
        <end position="62"/>
    </location>
</feature>
<dbReference type="SUPFAM" id="SSF158442">
    <property type="entry name" value="DsbB-like"/>
    <property type="match status" value="1"/>
</dbReference>
<dbReference type="InterPro" id="IPR023380">
    <property type="entry name" value="DsbB-like_sf"/>
</dbReference>
<accession>A0ABP3QD02</accession>
<keyword evidence="2 5" id="KW-0812">Transmembrane</keyword>
<dbReference type="InterPro" id="IPR003752">
    <property type="entry name" value="DiS_bond_form_DsbB/BdbC"/>
</dbReference>
<reference evidence="7" key="1">
    <citation type="journal article" date="2019" name="Int. J. Syst. Evol. Microbiol.">
        <title>The Global Catalogue of Microorganisms (GCM) 10K type strain sequencing project: providing services to taxonomists for standard genome sequencing and annotation.</title>
        <authorList>
            <consortium name="The Broad Institute Genomics Platform"/>
            <consortium name="The Broad Institute Genome Sequencing Center for Infectious Disease"/>
            <person name="Wu L."/>
            <person name="Ma J."/>
        </authorList>
    </citation>
    <scope>NUCLEOTIDE SEQUENCE [LARGE SCALE GENOMIC DNA]</scope>
    <source>
        <strain evidence="7">JCM 15089</strain>
    </source>
</reference>
<keyword evidence="3 5" id="KW-1133">Transmembrane helix</keyword>
<dbReference type="Proteomes" id="UP001499951">
    <property type="component" value="Unassembled WGS sequence"/>
</dbReference>
<sequence length="170" mass="18545">MREDKVALLAGAYSLAMILGALFFQYVIGVLPCEMCHWQRWPHDGAIVAGLGGAVLFYTHVIDRNTVKLLAWLALLLLVVTAMIGGWQAGLEWRWWPGPSSCSGPRFVLSASMDINSPVVSCENAGWRLFGISLAGYNFLCSMGVAILGALLLLKKIKLPVPALDRWANS</sequence>
<evidence type="ECO:0000256" key="2">
    <source>
        <dbReference type="ARBA" id="ARBA00022692"/>
    </source>
</evidence>
<dbReference type="Gene3D" id="1.20.1550.10">
    <property type="entry name" value="DsbB-like"/>
    <property type="match status" value="1"/>
</dbReference>
<comment type="subcellular location">
    <subcellularLocation>
        <location evidence="1">Membrane</location>
        <topology evidence="1">Multi-pass membrane protein</topology>
    </subcellularLocation>
</comment>
<evidence type="ECO:0000256" key="4">
    <source>
        <dbReference type="ARBA" id="ARBA00023136"/>
    </source>
</evidence>
<dbReference type="EMBL" id="BAAADD010000014">
    <property type="protein sequence ID" value="GAA0588466.1"/>
    <property type="molecule type" value="Genomic_DNA"/>
</dbReference>
<dbReference type="RefSeq" id="WP_166934727.1">
    <property type="nucleotide sequence ID" value="NZ_BAAADD010000014.1"/>
</dbReference>
<evidence type="ECO:0000256" key="5">
    <source>
        <dbReference type="SAM" id="Phobius"/>
    </source>
</evidence>
<organism evidence="6 7">
    <name type="scientific">Rhizomicrobium electricum</name>
    <dbReference type="NCBI Taxonomy" id="480070"/>
    <lineage>
        <taxon>Bacteria</taxon>
        <taxon>Pseudomonadati</taxon>
        <taxon>Pseudomonadota</taxon>
        <taxon>Alphaproteobacteria</taxon>
        <taxon>Micropepsales</taxon>
        <taxon>Micropepsaceae</taxon>
        <taxon>Rhizomicrobium</taxon>
    </lineage>
</organism>
<feature type="transmembrane region" description="Helical" evidence="5">
    <location>
        <begin position="69"/>
        <end position="89"/>
    </location>
</feature>
<comment type="caution">
    <text evidence="6">The sequence shown here is derived from an EMBL/GenBank/DDBJ whole genome shotgun (WGS) entry which is preliminary data.</text>
</comment>
<protein>
    <submittedName>
        <fullName evidence="6">Disulfide bond formation protein B</fullName>
    </submittedName>
</protein>
<evidence type="ECO:0000313" key="6">
    <source>
        <dbReference type="EMBL" id="GAA0588466.1"/>
    </source>
</evidence>
<name>A0ABP3QD02_9PROT</name>
<evidence type="ECO:0000256" key="1">
    <source>
        <dbReference type="ARBA" id="ARBA00004141"/>
    </source>
</evidence>
<evidence type="ECO:0000313" key="7">
    <source>
        <dbReference type="Proteomes" id="UP001499951"/>
    </source>
</evidence>